<dbReference type="CDD" id="cd03593">
    <property type="entry name" value="CLECT_NK_receptors_like"/>
    <property type="match status" value="1"/>
</dbReference>
<dbReference type="GO" id="GO:0030246">
    <property type="term" value="F:carbohydrate binding"/>
    <property type="evidence" value="ECO:0007669"/>
    <property type="project" value="UniProtKB-KW"/>
</dbReference>
<keyword evidence="4" id="KW-0472">Membrane</keyword>
<dbReference type="Proteomes" id="UP000694423">
    <property type="component" value="Unplaced"/>
</dbReference>
<feature type="compositionally biased region" description="Basic and acidic residues" evidence="3">
    <location>
        <begin position="1"/>
        <end position="11"/>
    </location>
</feature>
<evidence type="ECO:0000256" key="3">
    <source>
        <dbReference type="SAM" id="MobiDB-lite"/>
    </source>
</evidence>
<organism evidence="6 7">
    <name type="scientific">Dromaius novaehollandiae</name>
    <name type="common">Emu</name>
    <dbReference type="NCBI Taxonomy" id="8790"/>
    <lineage>
        <taxon>Eukaryota</taxon>
        <taxon>Metazoa</taxon>
        <taxon>Chordata</taxon>
        <taxon>Craniata</taxon>
        <taxon>Vertebrata</taxon>
        <taxon>Euteleostomi</taxon>
        <taxon>Archelosauria</taxon>
        <taxon>Archosauria</taxon>
        <taxon>Dinosauria</taxon>
        <taxon>Saurischia</taxon>
        <taxon>Theropoda</taxon>
        <taxon>Coelurosauria</taxon>
        <taxon>Aves</taxon>
        <taxon>Palaeognathae</taxon>
        <taxon>Casuariiformes</taxon>
        <taxon>Dromaiidae</taxon>
        <taxon>Dromaius</taxon>
    </lineage>
</organism>
<evidence type="ECO:0000313" key="6">
    <source>
        <dbReference type="Ensembl" id="ENSDNVP00000005532.1"/>
    </source>
</evidence>
<dbReference type="GO" id="GO:0005886">
    <property type="term" value="C:plasma membrane"/>
    <property type="evidence" value="ECO:0007669"/>
    <property type="project" value="UniProtKB-SubCell"/>
</dbReference>
<reference evidence="6" key="1">
    <citation type="submission" date="2025-08" db="UniProtKB">
        <authorList>
            <consortium name="Ensembl"/>
        </authorList>
    </citation>
    <scope>IDENTIFICATION</scope>
</reference>
<dbReference type="Ensembl" id="ENSDNVT00000006672.1">
    <property type="protein sequence ID" value="ENSDNVP00000005532.1"/>
    <property type="gene ID" value="ENSDNVG00000003983.1"/>
</dbReference>
<reference evidence="6" key="2">
    <citation type="submission" date="2025-09" db="UniProtKB">
        <authorList>
            <consortium name="Ensembl"/>
        </authorList>
    </citation>
    <scope>IDENTIFICATION</scope>
</reference>
<keyword evidence="7" id="KW-1185">Reference proteome</keyword>
<name>A0A8C4J7Y3_DRONO</name>
<dbReference type="InterPro" id="IPR050828">
    <property type="entry name" value="C-type_lectin/matrix_domain"/>
</dbReference>
<gene>
    <name evidence="6" type="primary">LOC112986817</name>
</gene>
<evidence type="ECO:0000256" key="1">
    <source>
        <dbReference type="ARBA" id="ARBA00004401"/>
    </source>
</evidence>
<dbReference type="PROSITE" id="PS50041">
    <property type="entry name" value="C_TYPE_LECTIN_2"/>
    <property type="match status" value="1"/>
</dbReference>
<proteinExistence type="predicted"/>
<dbReference type="InterPro" id="IPR033992">
    <property type="entry name" value="NKR-like_CTLD"/>
</dbReference>
<feature type="domain" description="C-type lectin" evidence="5">
    <location>
        <begin position="83"/>
        <end position="174"/>
    </location>
</feature>
<dbReference type="SUPFAM" id="SSF56436">
    <property type="entry name" value="C-type lectin-like"/>
    <property type="match status" value="1"/>
</dbReference>
<dbReference type="SMART" id="SM00034">
    <property type="entry name" value="CLECT"/>
    <property type="match status" value="1"/>
</dbReference>
<dbReference type="Gene3D" id="3.10.100.10">
    <property type="entry name" value="Mannose-Binding Protein A, subunit A"/>
    <property type="match status" value="1"/>
</dbReference>
<evidence type="ECO:0000313" key="7">
    <source>
        <dbReference type="Proteomes" id="UP000694423"/>
    </source>
</evidence>
<dbReference type="AlphaFoldDB" id="A0A8C4J7Y3"/>
<feature type="transmembrane region" description="Helical" evidence="4">
    <location>
        <begin position="36"/>
        <end position="59"/>
    </location>
</feature>
<dbReference type="InterPro" id="IPR001304">
    <property type="entry name" value="C-type_lectin-like"/>
</dbReference>
<protein>
    <submittedName>
        <fullName evidence="6">C-type lectin domain family 2 member B-like</fullName>
    </submittedName>
</protein>
<dbReference type="InterPro" id="IPR016187">
    <property type="entry name" value="CTDL_fold"/>
</dbReference>
<keyword evidence="4" id="KW-1133">Transmembrane helix</keyword>
<accession>A0A8C4J7Y3</accession>
<comment type="subcellular location">
    <subcellularLocation>
        <location evidence="1">Cell membrane</location>
        <topology evidence="1">Single-pass type II membrane protein</topology>
    </subcellularLocation>
</comment>
<dbReference type="InterPro" id="IPR016186">
    <property type="entry name" value="C-type_lectin-like/link_sf"/>
</dbReference>
<dbReference type="Pfam" id="PF00059">
    <property type="entry name" value="Lectin_C"/>
    <property type="match status" value="1"/>
</dbReference>
<evidence type="ECO:0000256" key="2">
    <source>
        <dbReference type="ARBA" id="ARBA00022734"/>
    </source>
</evidence>
<dbReference type="PANTHER" id="PTHR45710:SF26">
    <property type="entry name" value="RH26557P"/>
    <property type="match status" value="1"/>
</dbReference>
<evidence type="ECO:0000259" key="5">
    <source>
        <dbReference type="PROSITE" id="PS50041"/>
    </source>
</evidence>
<dbReference type="PANTHER" id="PTHR45710">
    <property type="entry name" value="C-TYPE LECTIN DOMAIN-CONTAINING PROTEIN 180"/>
    <property type="match status" value="1"/>
</dbReference>
<sequence length="203" mass="22903">MGGRGAGDDGRSGGGSPHGSPGWRTETPQGLFSNIWFWRGMAGFLAVATVLILCIQFAVNSSSEKDFAGCPSLELCPADWLYFQRKCYYLSESEANWNSSQNFCSLHNASLLVIENHLELNFTVKITKQDPWIGLYKRNKEFFWINGNALDNKLIVRHFWPRLRLAKMAKGETWVPSHLLVDTLTCHSVRISPKEELAYGAHH</sequence>
<keyword evidence="4" id="KW-0812">Transmembrane</keyword>
<evidence type="ECO:0000256" key="4">
    <source>
        <dbReference type="SAM" id="Phobius"/>
    </source>
</evidence>
<feature type="region of interest" description="Disordered" evidence="3">
    <location>
        <begin position="1"/>
        <end position="25"/>
    </location>
</feature>
<keyword evidence="2" id="KW-0430">Lectin</keyword>